<dbReference type="SUPFAM" id="SSF48498">
    <property type="entry name" value="Tetracyclin repressor-like, C-terminal domain"/>
    <property type="match status" value="1"/>
</dbReference>
<dbReference type="PROSITE" id="PS50977">
    <property type="entry name" value="HTH_TETR_2"/>
    <property type="match status" value="1"/>
</dbReference>
<dbReference type="Pfam" id="PF00440">
    <property type="entry name" value="TetR_N"/>
    <property type="match status" value="1"/>
</dbReference>
<gene>
    <name evidence="3" type="ORF">METZ01_LOCUS230407</name>
</gene>
<dbReference type="PRINTS" id="PR00455">
    <property type="entry name" value="HTHTETR"/>
</dbReference>
<accession>A0A382GSJ9</accession>
<feature type="domain" description="HTH tetR-type" evidence="2">
    <location>
        <begin position="9"/>
        <end position="69"/>
    </location>
</feature>
<dbReference type="Gene3D" id="1.10.357.10">
    <property type="entry name" value="Tetracycline Repressor, domain 2"/>
    <property type="match status" value="1"/>
</dbReference>
<keyword evidence="1" id="KW-0238">DNA-binding</keyword>
<dbReference type="PANTHER" id="PTHR43479:SF11">
    <property type="entry name" value="ACREF_ENVCD OPERON REPRESSOR-RELATED"/>
    <property type="match status" value="1"/>
</dbReference>
<name>A0A382GSJ9_9ZZZZ</name>
<sequence length="204" mass="23789">MNKFEKLPLEKKSRILDASISEFADKEYNSASMNKVVAQAGIAKGSLFNYFKTKNSLYNHIYTLALNEVKAYLRKVRDETAELTFDKRLHKIVNAGVRFITEHPRLARIYFRLIYSGDSPNRVKIMNELQEMSHDYLGEIIQVAVERNELDSRLDKAQAVFFLDAVLNRFLKEYHEALEDGNKDHFDQEKWVKGITDFFTKGLK</sequence>
<dbReference type="InterPro" id="IPR001647">
    <property type="entry name" value="HTH_TetR"/>
</dbReference>
<dbReference type="SUPFAM" id="SSF46689">
    <property type="entry name" value="Homeodomain-like"/>
    <property type="match status" value="1"/>
</dbReference>
<organism evidence="3">
    <name type="scientific">marine metagenome</name>
    <dbReference type="NCBI Taxonomy" id="408172"/>
    <lineage>
        <taxon>unclassified sequences</taxon>
        <taxon>metagenomes</taxon>
        <taxon>ecological metagenomes</taxon>
    </lineage>
</organism>
<reference evidence="3" key="1">
    <citation type="submission" date="2018-05" db="EMBL/GenBank/DDBJ databases">
        <authorList>
            <person name="Lanie J.A."/>
            <person name="Ng W.-L."/>
            <person name="Kazmierczak K.M."/>
            <person name="Andrzejewski T.M."/>
            <person name="Davidsen T.M."/>
            <person name="Wayne K.J."/>
            <person name="Tettelin H."/>
            <person name="Glass J.I."/>
            <person name="Rusch D."/>
            <person name="Podicherti R."/>
            <person name="Tsui H.-C.T."/>
            <person name="Winkler M.E."/>
        </authorList>
    </citation>
    <scope>NUCLEOTIDE SEQUENCE</scope>
</reference>
<dbReference type="EMBL" id="UINC01056934">
    <property type="protein sequence ID" value="SVB77553.1"/>
    <property type="molecule type" value="Genomic_DNA"/>
</dbReference>
<evidence type="ECO:0000313" key="3">
    <source>
        <dbReference type="EMBL" id="SVB77553.1"/>
    </source>
</evidence>
<evidence type="ECO:0000259" key="2">
    <source>
        <dbReference type="PROSITE" id="PS50977"/>
    </source>
</evidence>
<proteinExistence type="predicted"/>
<dbReference type="PANTHER" id="PTHR43479">
    <property type="entry name" value="ACREF/ENVCD OPERON REPRESSOR-RELATED"/>
    <property type="match status" value="1"/>
</dbReference>
<dbReference type="InterPro" id="IPR049488">
    <property type="entry name" value="TM_1030-like_C"/>
</dbReference>
<dbReference type="InterPro" id="IPR050624">
    <property type="entry name" value="HTH-type_Tx_Regulator"/>
</dbReference>
<dbReference type="AlphaFoldDB" id="A0A382GSJ9"/>
<dbReference type="InterPro" id="IPR036271">
    <property type="entry name" value="Tet_transcr_reg_TetR-rel_C_sf"/>
</dbReference>
<dbReference type="GO" id="GO:0003677">
    <property type="term" value="F:DNA binding"/>
    <property type="evidence" value="ECO:0007669"/>
    <property type="project" value="UniProtKB-KW"/>
</dbReference>
<dbReference type="InterPro" id="IPR009057">
    <property type="entry name" value="Homeodomain-like_sf"/>
</dbReference>
<protein>
    <recommendedName>
        <fullName evidence="2">HTH tetR-type domain-containing protein</fullName>
    </recommendedName>
</protein>
<dbReference type="Pfam" id="PF21256">
    <property type="entry name" value="TetR_C_5-like"/>
    <property type="match status" value="1"/>
</dbReference>
<evidence type="ECO:0000256" key="1">
    <source>
        <dbReference type="ARBA" id="ARBA00023125"/>
    </source>
</evidence>